<proteinExistence type="predicted"/>
<name>A0ACC0W3X7_9STRA</name>
<evidence type="ECO:0000313" key="2">
    <source>
        <dbReference type="Proteomes" id="UP001163321"/>
    </source>
</evidence>
<dbReference type="EMBL" id="CM047583">
    <property type="protein sequence ID" value="KAI9913350.1"/>
    <property type="molecule type" value="Genomic_DNA"/>
</dbReference>
<dbReference type="Proteomes" id="UP001163321">
    <property type="component" value="Chromosome 4"/>
</dbReference>
<gene>
    <name evidence="1" type="ORF">PsorP6_006689</name>
</gene>
<reference evidence="1 2" key="1">
    <citation type="journal article" date="2022" name="bioRxiv">
        <title>The genome of the oomycete Peronosclerospora sorghi, a cosmopolitan pathogen of maize and sorghum, is inflated with dispersed pseudogenes.</title>
        <authorList>
            <person name="Fletcher K."/>
            <person name="Martin F."/>
            <person name="Isakeit T."/>
            <person name="Cavanaugh K."/>
            <person name="Magill C."/>
            <person name="Michelmore R."/>
        </authorList>
    </citation>
    <scope>NUCLEOTIDE SEQUENCE [LARGE SCALE GENOMIC DNA]</scope>
    <source>
        <strain evidence="1">P6</strain>
    </source>
</reference>
<evidence type="ECO:0000313" key="1">
    <source>
        <dbReference type="EMBL" id="KAI9913350.1"/>
    </source>
</evidence>
<keyword evidence="2" id="KW-1185">Reference proteome</keyword>
<organism evidence="1 2">
    <name type="scientific">Peronosclerospora sorghi</name>
    <dbReference type="NCBI Taxonomy" id="230839"/>
    <lineage>
        <taxon>Eukaryota</taxon>
        <taxon>Sar</taxon>
        <taxon>Stramenopiles</taxon>
        <taxon>Oomycota</taxon>
        <taxon>Peronosporomycetes</taxon>
        <taxon>Peronosporales</taxon>
        <taxon>Peronosporaceae</taxon>
        <taxon>Peronosclerospora</taxon>
    </lineage>
</organism>
<comment type="caution">
    <text evidence="1">The sequence shown here is derived from an EMBL/GenBank/DDBJ whole genome shotgun (WGS) entry which is preliminary data.</text>
</comment>
<accession>A0ACC0W3X7</accession>
<sequence length="189" mass="22170">MSETQLNLKLFSLNGSGRMDIEGAVKNSCNIMARRNDHYSKMCKKRLIKSMVKMRIVQPLEYLPPVKRQQINLPLRSLIQMLRRMSSRISCFATSRSASFGRLRSSNYHFRQPESFMKRVLKEICVYHRKDPNTSCYELNPQYKDGVSLKAFEFLSHNHSTSTTWEDLNMRRYIVAKDVATLNKIFDFS</sequence>
<protein>
    <submittedName>
        <fullName evidence="1">Uncharacterized protein</fullName>
    </submittedName>
</protein>